<keyword evidence="1" id="KW-0067">ATP-binding</keyword>
<keyword evidence="1" id="KW-0547">Nucleotide-binding</keyword>
<reference evidence="1 2" key="1">
    <citation type="submission" date="2021-03" db="EMBL/GenBank/DDBJ databases">
        <title>Metabolic Capacity of the Antarctic Cyanobacterium Phormidium pseudopriestleyi that Sustains Oxygenic Photosynthesis in the Presence of Hydrogen Sulfide.</title>
        <authorList>
            <person name="Lumian J.E."/>
            <person name="Jungblut A.D."/>
            <person name="Dillon M.L."/>
            <person name="Hawes I."/>
            <person name="Doran P.T."/>
            <person name="Mackey T.J."/>
            <person name="Dick G.J."/>
            <person name="Grettenberger C.L."/>
            <person name="Sumner D.Y."/>
        </authorList>
    </citation>
    <scope>NUCLEOTIDE SEQUENCE [LARGE SCALE GENOMIC DNA]</scope>
    <source>
        <strain evidence="1 2">FRX01</strain>
    </source>
</reference>
<dbReference type="EMBL" id="JAFLQW010000088">
    <property type="protein sequence ID" value="MBO0348205.1"/>
    <property type="molecule type" value="Genomic_DNA"/>
</dbReference>
<protein>
    <submittedName>
        <fullName evidence="1">ATP-binding protein</fullName>
    </submittedName>
</protein>
<dbReference type="RefSeq" id="WP_207086764.1">
    <property type="nucleotide sequence ID" value="NZ_JAFLQW010000088.1"/>
</dbReference>
<sequence>MIEIFGDFIQNPPLGTEYLILGFSPSSASIKKRWRNNGLSADFVANYLATFFGDNGNPENPCHKKAESAHSVNYIANELLENTMKFSDSTLPHPTTMQIHLYENSIILMTKNGINGQQAADLRAFIERLSVCEPEELYLEQLEKNAEADDPSNSRLGYLTILNDYQGKIGWQFDSFPEESQGISLTTMVKLFL</sequence>
<comment type="caution">
    <text evidence="1">The sequence shown here is derived from an EMBL/GenBank/DDBJ whole genome shotgun (WGS) entry which is preliminary data.</text>
</comment>
<evidence type="ECO:0000313" key="2">
    <source>
        <dbReference type="Proteomes" id="UP000664844"/>
    </source>
</evidence>
<evidence type="ECO:0000313" key="1">
    <source>
        <dbReference type="EMBL" id="MBO0348205.1"/>
    </source>
</evidence>
<dbReference type="Proteomes" id="UP000664844">
    <property type="component" value="Unassembled WGS sequence"/>
</dbReference>
<keyword evidence="2" id="KW-1185">Reference proteome</keyword>
<organism evidence="1 2">
    <name type="scientific">Phormidium pseudopriestleyi FRX01</name>
    <dbReference type="NCBI Taxonomy" id="1759528"/>
    <lineage>
        <taxon>Bacteria</taxon>
        <taxon>Bacillati</taxon>
        <taxon>Cyanobacteriota</taxon>
        <taxon>Cyanophyceae</taxon>
        <taxon>Oscillatoriophycideae</taxon>
        <taxon>Oscillatoriales</taxon>
        <taxon>Oscillatoriaceae</taxon>
        <taxon>Phormidium</taxon>
    </lineage>
</organism>
<proteinExistence type="predicted"/>
<dbReference type="GO" id="GO:0005524">
    <property type="term" value="F:ATP binding"/>
    <property type="evidence" value="ECO:0007669"/>
    <property type="project" value="UniProtKB-KW"/>
</dbReference>
<gene>
    <name evidence="1" type="ORF">J0895_03615</name>
</gene>
<accession>A0ABS3FM85</accession>
<name>A0ABS3FM85_9CYAN</name>
<dbReference type="NCBIfam" id="NF047703">
    <property type="entry name" value="slr1658_superfam"/>
    <property type="match status" value="1"/>
</dbReference>
<dbReference type="InterPro" id="IPR058084">
    <property type="entry name" value="Slr1658-like"/>
</dbReference>